<protein>
    <recommendedName>
        <fullName evidence="4">pectinesterase</fullName>
        <ecNumber evidence="4">3.1.1.11</ecNumber>
    </recommendedName>
</protein>
<evidence type="ECO:0000256" key="4">
    <source>
        <dbReference type="ARBA" id="ARBA00013229"/>
    </source>
</evidence>
<comment type="similarity">
    <text evidence="3">Belongs to the pectinesterase family.</text>
</comment>
<evidence type="ECO:0000256" key="5">
    <source>
        <dbReference type="ARBA" id="ARBA00022512"/>
    </source>
</evidence>
<keyword evidence="9" id="KW-0063">Aspartyl esterase</keyword>
<dbReference type="InterPro" id="IPR012334">
    <property type="entry name" value="Pectin_lyas_fold"/>
</dbReference>
<comment type="subcellular location">
    <subcellularLocation>
        <location evidence="1">Secreted</location>
        <location evidence="1">Cell wall</location>
    </subcellularLocation>
</comment>
<dbReference type="FunFam" id="2.160.20.10:FF:000008">
    <property type="entry name" value="Pectinesterase"/>
    <property type="match status" value="1"/>
</dbReference>
<dbReference type="AlphaFoldDB" id="A0AAP0P9U9"/>
<dbReference type="GO" id="GO:0030599">
    <property type="term" value="F:pectinesterase activity"/>
    <property type="evidence" value="ECO:0007669"/>
    <property type="project" value="UniProtKB-EC"/>
</dbReference>
<dbReference type="EMBL" id="JBBNAG010000005">
    <property type="protein sequence ID" value="KAK9132911.1"/>
    <property type="molecule type" value="Genomic_DNA"/>
</dbReference>
<evidence type="ECO:0000313" key="13">
    <source>
        <dbReference type="Proteomes" id="UP001419268"/>
    </source>
</evidence>
<evidence type="ECO:0000256" key="1">
    <source>
        <dbReference type="ARBA" id="ARBA00004191"/>
    </source>
</evidence>
<organism evidence="12 13">
    <name type="scientific">Stephania cephalantha</name>
    <dbReference type="NCBI Taxonomy" id="152367"/>
    <lineage>
        <taxon>Eukaryota</taxon>
        <taxon>Viridiplantae</taxon>
        <taxon>Streptophyta</taxon>
        <taxon>Embryophyta</taxon>
        <taxon>Tracheophyta</taxon>
        <taxon>Spermatophyta</taxon>
        <taxon>Magnoliopsida</taxon>
        <taxon>Ranunculales</taxon>
        <taxon>Menispermaceae</taxon>
        <taxon>Menispermoideae</taxon>
        <taxon>Cissampelideae</taxon>
        <taxon>Stephania</taxon>
    </lineage>
</organism>
<reference evidence="12 13" key="1">
    <citation type="submission" date="2024-01" db="EMBL/GenBank/DDBJ databases">
        <title>Genome assemblies of Stephania.</title>
        <authorList>
            <person name="Yang L."/>
        </authorList>
    </citation>
    <scope>NUCLEOTIDE SEQUENCE [LARGE SCALE GENOMIC DNA]</scope>
    <source>
        <strain evidence="12">JXDWG</strain>
        <tissue evidence="12">Leaf</tissue>
    </source>
</reference>
<dbReference type="InterPro" id="IPR000070">
    <property type="entry name" value="Pectinesterase_cat"/>
</dbReference>
<evidence type="ECO:0000256" key="9">
    <source>
        <dbReference type="ARBA" id="ARBA00023085"/>
    </source>
</evidence>
<dbReference type="SUPFAM" id="SSF51126">
    <property type="entry name" value="Pectin lyase-like"/>
    <property type="match status" value="1"/>
</dbReference>
<dbReference type="PANTHER" id="PTHR31321:SF31">
    <property type="entry name" value="PECTINESTERASE QRT1"/>
    <property type="match status" value="1"/>
</dbReference>
<dbReference type="EC" id="3.1.1.11" evidence="4"/>
<dbReference type="GO" id="GO:0042545">
    <property type="term" value="P:cell wall modification"/>
    <property type="evidence" value="ECO:0007669"/>
    <property type="project" value="InterPro"/>
</dbReference>
<evidence type="ECO:0000256" key="2">
    <source>
        <dbReference type="ARBA" id="ARBA00005184"/>
    </source>
</evidence>
<evidence type="ECO:0000256" key="8">
    <source>
        <dbReference type="ARBA" id="ARBA00022801"/>
    </source>
</evidence>
<evidence type="ECO:0000313" key="12">
    <source>
        <dbReference type="EMBL" id="KAK9132911.1"/>
    </source>
</evidence>
<evidence type="ECO:0000259" key="11">
    <source>
        <dbReference type="Pfam" id="PF01095"/>
    </source>
</evidence>
<proteinExistence type="inferred from homology"/>
<feature type="signal peptide" evidence="10">
    <location>
        <begin position="1"/>
        <end position="25"/>
    </location>
</feature>
<keyword evidence="7 10" id="KW-0732">Signal</keyword>
<evidence type="ECO:0000256" key="7">
    <source>
        <dbReference type="ARBA" id="ARBA00022729"/>
    </source>
</evidence>
<dbReference type="Proteomes" id="UP001419268">
    <property type="component" value="Unassembled WGS sequence"/>
</dbReference>
<dbReference type="PANTHER" id="PTHR31321">
    <property type="entry name" value="ACYL-COA THIOESTER HYDROLASE YBHC-RELATED"/>
    <property type="match status" value="1"/>
</dbReference>
<keyword evidence="13" id="KW-1185">Reference proteome</keyword>
<evidence type="ECO:0000256" key="10">
    <source>
        <dbReference type="SAM" id="SignalP"/>
    </source>
</evidence>
<name>A0AAP0P9U9_9MAGN</name>
<dbReference type="Pfam" id="PF01095">
    <property type="entry name" value="Pectinesterase"/>
    <property type="match status" value="1"/>
</dbReference>
<comment type="caution">
    <text evidence="12">The sequence shown here is derived from an EMBL/GenBank/DDBJ whole genome shotgun (WGS) entry which is preliminary data.</text>
</comment>
<dbReference type="GO" id="GO:0045490">
    <property type="term" value="P:pectin catabolic process"/>
    <property type="evidence" value="ECO:0007669"/>
    <property type="project" value="TreeGrafter"/>
</dbReference>
<comment type="pathway">
    <text evidence="2">Glycan metabolism; pectin degradation; 2-dehydro-3-deoxy-D-gluconate from pectin: step 1/5.</text>
</comment>
<keyword evidence="6" id="KW-0964">Secreted</keyword>
<sequence>MDDYSVLIRHVMVVLFVLQWGFSASDKLPPASYITWEDMRVEEYVWNKLKMNEGENGSRVLVVAKDGSGDSVTVQGAIDLVSHNNTSRVKILILPGVYNERIVVPTDKPYISFIGNRSSDTVISSHTKASDRDPNGQETGTFNTATVDVESDYFCATEITIKNTVEAVPGGTGMQAVALRVAGNKSMFFKVKILGSQDTLLDLSGTHYFYQCYIRGCIDFIFGNARSLYKECVLHSTATESGAIAASHRNSAKENTGFSFLNCTVNGTGNVYLGRAWGNYSRVVYSYSDLSSIVEPLGWSDWGDQTRRRTVQFGEYKCSGRGADTKGRVTWSRQLRHEEAKPYLGMNFIDGDQWLRL</sequence>
<accession>A0AAP0P9U9</accession>
<keyword evidence="5" id="KW-0134">Cell wall</keyword>
<feature type="chain" id="PRO_5042921835" description="pectinesterase" evidence="10">
    <location>
        <begin position="26"/>
        <end position="357"/>
    </location>
</feature>
<dbReference type="InterPro" id="IPR011050">
    <property type="entry name" value="Pectin_lyase_fold/virulence"/>
</dbReference>
<keyword evidence="8" id="KW-0378">Hydrolase</keyword>
<dbReference type="Gene3D" id="2.160.20.10">
    <property type="entry name" value="Single-stranded right-handed beta-helix, Pectin lyase-like"/>
    <property type="match status" value="1"/>
</dbReference>
<gene>
    <name evidence="12" type="ORF">Scep_012439</name>
</gene>
<evidence type="ECO:0000256" key="3">
    <source>
        <dbReference type="ARBA" id="ARBA00008891"/>
    </source>
</evidence>
<feature type="domain" description="Pectinesterase catalytic" evidence="11">
    <location>
        <begin position="61"/>
        <end position="352"/>
    </location>
</feature>
<evidence type="ECO:0000256" key="6">
    <source>
        <dbReference type="ARBA" id="ARBA00022525"/>
    </source>
</evidence>